<dbReference type="PANTHER" id="PTHR11051:SF13">
    <property type="entry name" value="GLYCOSYL TRANSFERASE"/>
    <property type="match status" value="1"/>
</dbReference>
<dbReference type="InterPro" id="IPR005194">
    <property type="entry name" value="Glyco_hydro_65_C"/>
</dbReference>
<dbReference type="GO" id="GO:0047656">
    <property type="term" value="F:alpha,alpha-trehalose phosphorylase activity"/>
    <property type="evidence" value="ECO:0007669"/>
    <property type="project" value="UniProtKB-EC"/>
</dbReference>
<dbReference type="EC" id="2.4.1.64" evidence="5"/>
<keyword evidence="5" id="KW-0328">Glycosyltransferase</keyword>
<dbReference type="InterPro" id="IPR005195">
    <property type="entry name" value="Glyco_hydro_65_M"/>
</dbReference>
<proteinExistence type="inferred from homology"/>
<protein>
    <submittedName>
        <fullName evidence="5">Maltose phosphorylase / Trehalose phosphorylase</fullName>
        <ecNumber evidence="5">2.4.1.64</ecNumber>
        <ecNumber evidence="5">2.4.1.8</ecNumber>
    </submittedName>
</protein>
<evidence type="ECO:0000259" key="3">
    <source>
        <dbReference type="Pfam" id="PF03633"/>
    </source>
</evidence>
<name>A0A3B1DLQ2_9ZZZZ</name>
<comment type="similarity">
    <text evidence="1">Belongs to the glycosyl hydrolase 65 family.</text>
</comment>
<evidence type="ECO:0000259" key="2">
    <source>
        <dbReference type="Pfam" id="PF03632"/>
    </source>
</evidence>
<dbReference type="InterPro" id="IPR008928">
    <property type="entry name" value="6-hairpin_glycosidase_sf"/>
</dbReference>
<dbReference type="Gene3D" id="2.70.98.40">
    <property type="entry name" value="Glycoside hydrolase, family 65, N-terminal domain"/>
    <property type="match status" value="1"/>
</dbReference>
<dbReference type="GO" id="GO:0005975">
    <property type="term" value="P:carbohydrate metabolic process"/>
    <property type="evidence" value="ECO:0007669"/>
    <property type="project" value="InterPro"/>
</dbReference>
<sequence>MKIQNIKLPSENIYPVDEWRIVQKQYAYQFLAQDETIFSTANGYLGMRGNFEERTPVYKNGTFINGFYESWPLHYEEDAFGFAKTGQAMLNVADSKVIRLFVDDEFFDIAKVEIMEFERVLNMRRGVLERKVLWKTSKRKEVLVKSQRIVSFDHRHLAMIHYEVTVINDKADVIISSEIICEKNNHVHEEDPRKGNNFRHDIFIPISNYISNSRIVLCHKTTNSNMFIAYGIDHVLKTECSFFTKMNCDENKGHCSFYIQADPGKSVCLTKFMAYHSSKKDKNQELCQLSESTLKQAVNEGVKKILKDQKSYMKNFWQNADILIEGESTRMQQCIRFNLFHILQSCACIEDTSIGAKGLTGEAYGGHYFWDCEIYIFPFLIYTYPNIARNILRFRYSTLDKARERAAQVNQKGALYPWRTINGEESSAYFAASTAQYHINADIMYALKKYVEITGDNNFLYKYGVEMLIETARLWVDIGFYEKNGKFHIHQVTGPDEYTALVNNNTYTNLMARENLLYAVYAVKLFCEYNKKQYKNLTEKVDFSELEIESWKKAAKNMHIPYDKKLGIHPQDDDFLKMKPWDFENTPTDKYPLLLHYHPLFLYRHKVIKQADIVLALFLLGDKFSTEEKKKNFKYYDPITTGDSSLSACIQGIIAAEIGDYELTMKYMRYAALMDLANVGGNVKDGVHVASMGGTWMVIVYGIAGMRDYNGRISFDPRMSEYTKHLKFTLLIRKQLLEIDIQLNSVTYTLLKGSKLTIYHQNEEIRLLTDQPRIKDLKCVNRLDRDCECKMKSKSHEEGVVRNDASL</sequence>
<dbReference type="PANTHER" id="PTHR11051">
    <property type="entry name" value="GLYCOSYL HYDROLASE-RELATED"/>
    <property type="match status" value="1"/>
</dbReference>
<organism evidence="5">
    <name type="scientific">hydrothermal vent metagenome</name>
    <dbReference type="NCBI Taxonomy" id="652676"/>
    <lineage>
        <taxon>unclassified sequences</taxon>
        <taxon>metagenomes</taxon>
        <taxon>ecological metagenomes</taxon>
    </lineage>
</organism>
<dbReference type="Pfam" id="PF03632">
    <property type="entry name" value="Glyco_hydro_65m"/>
    <property type="match status" value="1"/>
</dbReference>
<dbReference type="GO" id="GO:0030246">
    <property type="term" value="F:carbohydrate binding"/>
    <property type="evidence" value="ECO:0007669"/>
    <property type="project" value="InterPro"/>
</dbReference>
<evidence type="ECO:0000259" key="4">
    <source>
        <dbReference type="Pfam" id="PF03636"/>
    </source>
</evidence>
<dbReference type="InterPro" id="IPR011013">
    <property type="entry name" value="Gal_mutarotase_sf_dom"/>
</dbReference>
<dbReference type="GO" id="GO:0004553">
    <property type="term" value="F:hydrolase activity, hydrolyzing O-glycosyl compounds"/>
    <property type="evidence" value="ECO:0007669"/>
    <property type="project" value="TreeGrafter"/>
</dbReference>
<dbReference type="InterPro" id="IPR012341">
    <property type="entry name" value="6hp_glycosidase-like_sf"/>
</dbReference>
<dbReference type="SUPFAM" id="SSF74650">
    <property type="entry name" value="Galactose mutarotase-like"/>
    <property type="match status" value="1"/>
</dbReference>
<feature type="domain" description="Glycoside hydrolase family 65 central catalytic" evidence="2">
    <location>
        <begin position="336"/>
        <end position="697"/>
    </location>
</feature>
<keyword evidence="5" id="KW-0808">Transferase</keyword>
<dbReference type="Gene3D" id="1.50.10.10">
    <property type="match status" value="1"/>
</dbReference>
<dbReference type="EMBL" id="UOGJ01000074">
    <property type="protein sequence ID" value="VAX35850.1"/>
    <property type="molecule type" value="Genomic_DNA"/>
</dbReference>
<dbReference type="InterPro" id="IPR005196">
    <property type="entry name" value="Glyco_hydro_65_N"/>
</dbReference>
<dbReference type="GO" id="GO:0050082">
    <property type="term" value="F:maltose phosphorylase activity"/>
    <property type="evidence" value="ECO:0007669"/>
    <property type="project" value="UniProtKB-EC"/>
</dbReference>
<dbReference type="InterPro" id="IPR037018">
    <property type="entry name" value="GH65_N"/>
</dbReference>
<dbReference type="AlphaFoldDB" id="A0A3B1DLQ2"/>
<dbReference type="PIRSF" id="PIRSF036289">
    <property type="entry name" value="Glycosyl_hydrolase_malt_phosph"/>
    <property type="match status" value="1"/>
</dbReference>
<dbReference type="Pfam" id="PF03636">
    <property type="entry name" value="Glyco_hydro_65N"/>
    <property type="match status" value="1"/>
</dbReference>
<evidence type="ECO:0000313" key="5">
    <source>
        <dbReference type="EMBL" id="VAX35850.1"/>
    </source>
</evidence>
<feature type="domain" description="Glycoside hydrolase family 65 C-terminal" evidence="3">
    <location>
        <begin position="706"/>
        <end position="767"/>
    </location>
</feature>
<dbReference type="EC" id="2.4.1.8" evidence="5"/>
<dbReference type="InterPro" id="IPR017045">
    <property type="entry name" value="Malt_Pase/Glycosyl_Hdrlase"/>
</dbReference>
<reference evidence="5" key="1">
    <citation type="submission" date="2018-06" db="EMBL/GenBank/DDBJ databases">
        <authorList>
            <person name="Zhirakovskaya E."/>
        </authorList>
    </citation>
    <scope>NUCLEOTIDE SEQUENCE</scope>
</reference>
<evidence type="ECO:0000256" key="1">
    <source>
        <dbReference type="ARBA" id="ARBA00006768"/>
    </source>
</evidence>
<dbReference type="Gene3D" id="2.60.420.10">
    <property type="entry name" value="Maltose phosphorylase, domain 3"/>
    <property type="match status" value="1"/>
</dbReference>
<dbReference type="Pfam" id="PF03633">
    <property type="entry name" value="Glyco_hydro_65C"/>
    <property type="match status" value="1"/>
</dbReference>
<accession>A0A3B1DLQ2</accession>
<dbReference type="SUPFAM" id="SSF48208">
    <property type="entry name" value="Six-hairpin glycosidases"/>
    <property type="match status" value="1"/>
</dbReference>
<feature type="domain" description="Glycoside hydrolase family 65 N-terminal" evidence="4">
    <location>
        <begin position="25"/>
        <end position="278"/>
    </location>
</feature>
<gene>
    <name evidence="5" type="ORF">MNBD_UNCLBAC01-1044</name>
</gene>